<protein>
    <submittedName>
        <fullName evidence="1">Uncharacterized protein</fullName>
    </submittedName>
</protein>
<reference evidence="1" key="2">
    <citation type="submission" date="2015-06" db="UniProtKB">
        <authorList>
            <consortium name="EnsemblPlants"/>
        </authorList>
    </citation>
    <scope>IDENTIFICATION</scope>
</reference>
<dbReference type="Gramene" id="ORUFI07G26890.1">
    <property type="protein sequence ID" value="ORUFI07G26890.1"/>
    <property type="gene ID" value="ORUFI07G26890"/>
</dbReference>
<keyword evidence="2" id="KW-1185">Reference proteome</keyword>
<reference evidence="2" key="1">
    <citation type="submission" date="2013-06" db="EMBL/GenBank/DDBJ databases">
        <authorList>
            <person name="Zhao Q."/>
        </authorList>
    </citation>
    <scope>NUCLEOTIDE SEQUENCE</scope>
    <source>
        <strain evidence="2">cv. W1943</strain>
    </source>
</reference>
<evidence type="ECO:0000313" key="1">
    <source>
        <dbReference type="EnsemblPlants" id="ORUFI07G26890.1"/>
    </source>
</evidence>
<dbReference type="HOGENOM" id="CLU_2798100_0_0_1"/>
<accession>A0A0E0QCL3</accession>
<dbReference type="Pfam" id="PF03140">
    <property type="entry name" value="DUF247"/>
    <property type="match status" value="1"/>
</dbReference>
<evidence type="ECO:0000313" key="2">
    <source>
        <dbReference type="Proteomes" id="UP000008022"/>
    </source>
</evidence>
<name>A0A0E0QCL3_ORYRU</name>
<dbReference type="Proteomes" id="UP000008022">
    <property type="component" value="Unassembled WGS sequence"/>
</dbReference>
<organism evidence="1 2">
    <name type="scientific">Oryza rufipogon</name>
    <name type="common">Brownbeard rice</name>
    <name type="synonym">Asian wild rice</name>
    <dbReference type="NCBI Taxonomy" id="4529"/>
    <lineage>
        <taxon>Eukaryota</taxon>
        <taxon>Viridiplantae</taxon>
        <taxon>Streptophyta</taxon>
        <taxon>Embryophyta</taxon>
        <taxon>Tracheophyta</taxon>
        <taxon>Spermatophyta</taxon>
        <taxon>Magnoliopsida</taxon>
        <taxon>Liliopsida</taxon>
        <taxon>Poales</taxon>
        <taxon>Poaceae</taxon>
        <taxon>BOP clade</taxon>
        <taxon>Oryzoideae</taxon>
        <taxon>Oryzeae</taxon>
        <taxon>Oryzinae</taxon>
        <taxon>Oryza</taxon>
    </lineage>
</organism>
<dbReference type="AlphaFoldDB" id="A0A0E0QCL3"/>
<dbReference type="STRING" id="4529.A0A0E0QCL3"/>
<proteinExistence type="predicted"/>
<sequence length="68" mass="7567">MMRTAKVISGGGYAHNDPVFGRHGALYMVPYVRRDMLITDNHLPLLLLQKLVAVETGKEAQRNGNGHH</sequence>
<dbReference type="InterPro" id="IPR004158">
    <property type="entry name" value="DUF247_pln"/>
</dbReference>
<dbReference type="EnsemblPlants" id="ORUFI07G26890.1">
    <property type="protein sequence ID" value="ORUFI07G26890.1"/>
    <property type="gene ID" value="ORUFI07G26890"/>
</dbReference>